<evidence type="ECO:0000256" key="1">
    <source>
        <dbReference type="PIRSR" id="PIRSR015753-1"/>
    </source>
</evidence>
<proteinExistence type="predicted"/>
<feature type="binding site" evidence="2">
    <location>
        <begin position="147"/>
        <end position="148"/>
    </location>
    <ligand>
        <name>glutathione</name>
        <dbReference type="ChEBI" id="CHEBI:57925"/>
    </ligand>
</feature>
<dbReference type="InterPro" id="IPR004045">
    <property type="entry name" value="Glutathione_S-Trfase_N"/>
</dbReference>
<evidence type="ECO:0000313" key="6">
    <source>
        <dbReference type="Proteomes" id="UP000067626"/>
    </source>
</evidence>
<dbReference type="PATRIC" id="fig|52.7.peg.8271"/>
<dbReference type="PANTHER" id="PTHR32419">
    <property type="entry name" value="GLUTATHIONYL-HYDROQUINONE REDUCTASE"/>
    <property type="match status" value="1"/>
</dbReference>
<dbReference type="PIRSF" id="PIRSF015753">
    <property type="entry name" value="GST"/>
    <property type="match status" value="1"/>
</dbReference>
<organism evidence="5 6">
    <name type="scientific">Chondromyces crocatus</name>
    <dbReference type="NCBI Taxonomy" id="52"/>
    <lineage>
        <taxon>Bacteria</taxon>
        <taxon>Pseudomonadati</taxon>
        <taxon>Myxococcota</taxon>
        <taxon>Polyangia</taxon>
        <taxon>Polyangiales</taxon>
        <taxon>Polyangiaceae</taxon>
        <taxon>Chondromyces</taxon>
    </lineage>
</organism>
<dbReference type="SFLD" id="SFLDG01148">
    <property type="entry name" value="Xi_(cytGST)"/>
    <property type="match status" value="1"/>
</dbReference>
<dbReference type="InterPro" id="IPR036249">
    <property type="entry name" value="Thioredoxin-like_sf"/>
</dbReference>
<dbReference type="PROSITE" id="PS50405">
    <property type="entry name" value="GST_CTER"/>
    <property type="match status" value="1"/>
</dbReference>
<feature type="active site" description="Nucleophile" evidence="1">
    <location>
        <position position="63"/>
    </location>
</feature>
<accession>A0A0K1ER19</accession>
<dbReference type="STRING" id="52.CMC5_075230"/>
<dbReference type="Gene3D" id="3.40.30.10">
    <property type="entry name" value="Glutaredoxin"/>
    <property type="match status" value="1"/>
</dbReference>
<dbReference type="GO" id="GO:0005737">
    <property type="term" value="C:cytoplasm"/>
    <property type="evidence" value="ECO:0007669"/>
    <property type="project" value="TreeGrafter"/>
</dbReference>
<dbReference type="SUPFAM" id="SSF52833">
    <property type="entry name" value="Thioredoxin-like"/>
    <property type="match status" value="1"/>
</dbReference>
<dbReference type="PANTHER" id="PTHR32419:SF6">
    <property type="entry name" value="GLUTATHIONE S-TRANSFERASE OMEGA-LIKE 1-RELATED"/>
    <property type="match status" value="1"/>
</dbReference>
<reference evidence="5 6" key="1">
    <citation type="submission" date="2015-07" db="EMBL/GenBank/DDBJ databases">
        <title>Genome analysis of myxobacterium Chondromyces crocatus Cm c5 reveals a high potential for natural compound synthesis and the genetic basis for the loss of fruiting body formation.</title>
        <authorList>
            <person name="Zaburannyi N."/>
            <person name="Bunk B."/>
            <person name="Maier J."/>
            <person name="Overmann J."/>
            <person name="Mueller R."/>
        </authorList>
    </citation>
    <scope>NUCLEOTIDE SEQUENCE [LARGE SCALE GENOMIC DNA]</scope>
    <source>
        <strain evidence="5 6">Cm c5</strain>
    </source>
</reference>
<gene>
    <name evidence="5" type="primary">gst</name>
    <name evidence="5" type="ORF">CMC5_075230</name>
</gene>
<dbReference type="InterPro" id="IPR016639">
    <property type="entry name" value="GST_Omega/GSH"/>
</dbReference>
<dbReference type="Pfam" id="PF13409">
    <property type="entry name" value="GST_N_2"/>
    <property type="match status" value="1"/>
</dbReference>
<dbReference type="GO" id="GO:0004364">
    <property type="term" value="F:glutathione transferase activity"/>
    <property type="evidence" value="ECO:0007669"/>
    <property type="project" value="InterPro"/>
</dbReference>
<dbReference type="Gene3D" id="1.20.1050.10">
    <property type="match status" value="1"/>
</dbReference>
<dbReference type="SUPFAM" id="SSF47616">
    <property type="entry name" value="GST C-terminal domain-like"/>
    <property type="match status" value="1"/>
</dbReference>
<feature type="site" description="Lowers pKa of active site Cys" evidence="3">
    <location>
        <position position="252"/>
    </location>
</feature>
<keyword evidence="6" id="KW-1185">Reference proteome</keyword>
<evidence type="ECO:0000259" key="4">
    <source>
        <dbReference type="PROSITE" id="PS50405"/>
    </source>
</evidence>
<protein>
    <submittedName>
        <fullName evidence="5">Glutathione S-transferase</fullName>
    </submittedName>
</protein>
<dbReference type="Pfam" id="PF13410">
    <property type="entry name" value="GST_C_2"/>
    <property type="match status" value="1"/>
</dbReference>
<evidence type="ECO:0000256" key="3">
    <source>
        <dbReference type="PIRSR" id="PIRSR015753-3"/>
    </source>
</evidence>
<dbReference type="KEGG" id="ccro:CMC5_075230"/>
<keyword evidence="5" id="KW-0808">Transferase</keyword>
<dbReference type="InterPro" id="IPR047047">
    <property type="entry name" value="GST_Omega-like_C"/>
</dbReference>
<sequence>MGFLVKGEWRDQWYDTKKTGGAFKRKESQFRNWITPDGSPGPTGKGGFRAEPGRYHLYIARACPWAHRTTLFRALKGLDDMIGLSVVHWLMAEEGWTFEPGEGVVPDDVNGVTRLYQLYTKADPEYSGSVTVPVLWDKQRNTIVSNESAEIIRMLNSAFDGCGARAGDYYPRPLRTEIDALNDRIYDRVNNGVYKAGFATEQEAYEAAVGPLFETLDELETRLTDRRFLFGASPTEADFRLFTTLLRFDPVYHGHFKCNVRRLVDYPALWAYTRDLYQWPGVKPTVNFTHIKRHYYMSHTTINPHRIVPVGPALDFDAPHGRAQLSEA</sequence>
<dbReference type="SFLD" id="SFLDG01206">
    <property type="entry name" value="Xi.1"/>
    <property type="match status" value="1"/>
</dbReference>
<feature type="site" description="Lowers pKa of active site Cys" evidence="3">
    <location>
        <position position="295"/>
    </location>
</feature>
<dbReference type="CDD" id="cd03190">
    <property type="entry name" value="GST_C_Omega_like"/>
    <property type="match status" value="1"/>
</dbReference>
<dbReference type="EMBL" id="CP012159">
    <property type="protein sequence ID" value="AKT43291.1"/>
    <property type="molecule type" value="Genomic_DNA"/>
</dbReference>
<feature type="binding site" evidence="2">
    <location>
        <position position="96"/>
    </location>
    <ligand>
        <name>glutathione</name>
        <dbReference type="ChEBI" id="CHEBI:57925"/>
    </ligand>
</feature>
<evidence type="ECO:0000313" key="5">
    <source>
        <dbReference type="EMBL" id="AKT43291.1"/>
    </source>
</evidence>
<name>A0A0K1ER19_CHOCO</name>
<dbReference type="Proteomes" id="UP000067626">
    <property type="component" value="Chromosome"/>
</dbReference>
<dbReference type="InterPro" id="IPR040079">
    <property type="entry name" value="Glutathione_S-Trfase"/>
</dbReference>
<dbReference type="InterPro" id="IPR036282">
    <property type="entry name" value="Glutathione-S-Trfase_C_sf"/>
</dbReference>
<feature type="domain" description="GST C-terminal" evidence="4">
    <location>
        <begin position="171"/>
        <end position="295"/>
    </location>
</feature>
<dbReference type="SFLD" id="SFLDS00019">
    <property type="entry name" value="Glutathione_Transferase_(cytos"/>
    <property type="match status" value="1"/>
</dbReference>
<dbReference type="AlphaFoldDB" id="A0A0K1ER19"/>
<dbReference type="RefSeq" id="WP_050434781.1">
    <property type="nucleotide sequence ID" value="NZ_CP012159.1"/>
</dbReference>
<evidence type="ECO:0000256" key="2">
    <source>
        <dbReference type="PIRSR" id="PIRSR015753-2"/>
    </source>
</evidence>
<dbReference type="InterPro" id="IPR010987">
    <property type="entry name" value="Glutathione-S-Trfase_C-like"/>
</dbReference>
<feature type="active site" description="Proton donor/acceptor" evidence="1">
    <location>
        <position position="194"/>
    </location>
</feature>
<dbReference type="OrthoDB" id="9769158at2"/>
<dbReference type="FunFam" id="3.40.30.10:FF:000058">
    <property type="entry name" value="Glutathione S-transferase, omega"/>
    <property type="match status" value="1"/>
</dbReference>